<evidence type="ECO:0000259" key="7">
    <source>
        <dbReference type="Pfam" id="PF17682"/>
    </source>
</evidence>
<dbReference type="GO" id="GO:0001003">
    <property type="term" value="F:RNA polymerase III type 2 promoter sequence-specific DNA binding"/>
    <property type="evidence" value="ECO:0007669"/>
    <property type="project" value="TreeGrafter"/>
</dbReference>
<dbReference type="GO" id="GO:0001002">
    <property type="term" value="F:RNA polymerase III type 1 promoter sequence-specific DNA binding"/>
    <property type="evidence" value="ECO:0007669"/>
    <property type="project" value="TreeGrafter"/>
</dbReference>
<proteinExistence type="predicted"/>
<feature type="domain" description="Transcription factor IIIC subunit Tfc1/Sfc1 triple barrel" evidence="7">
    <location>
        <begin position="17"/>
        <end position="132"/>
    </location>
</feature>
<dbReference type="Proteomes" id="UP000774326">
    <property type="component" value="Unassembled WGS sequence"/>
</dbReference>
<dbReference type="InterPro" id="IPR042536">
    <property type="entry name" value="TFIIIC_tauA_Sfc1"/>
</dbReference>
<evidence type="ECO:0000256" key="2">
    <source>
        <dbReference type="ARBA" id="ARBA00023125"/>
    </source>
</evidence>
<dbReference type="InterPro" id="IPR040454">
    <property type="entry name" value="TF_IIIC_Tfc1/Sfc1"/>
</dbReference>
<feature type="domain" description="Transcription factor IIIC subunit 5 HTH" evidence="6">
    <location>
        <begin position="178"/>
        <end position="332"/>
    </location>
</feature>
<dbReference type="OrthoDB" id="5598268at2759"/>
<keyword evidence="9" id="KW-1185">Reference proteome</keyword>
<evidence type="ECO:0000256" key="4">
    <source>
        <dbReference type="ARBA" id="ARBA00023242"/>
    </source>
</evidence>
<keyword evidence="4" id="KW-0539">Nucleus</keyword>
<gene>
    <name evidence="8" type="ORF">WICPIJ_006528</name>
</gene>
<dbReference type="PANTHER" id="PTHR13230">
    <property type="entry name" value="GENERAL TRANSCRIPTION FACTOR IIIC, POLYPEPTIDE 5"/>
    <property type="match status" value="1"/>
</dbReference>
<accession>A0A9P8Q1H3</accession>
<dbReference type="AlphaFoldDB" id="A0A9P8Q1H3"/>
<dbReference type="Gene3D" id="3.30.200.160">
    <property type="entry name" value="TFIIIC, subcomplex tauA, subunit Sfc1, barrel domain"/>
    <property type="match status" value="1"/>
</dbReference>
<protein>
    <recommendedName>
        <fullName evidence="10">Transcription factor IIIC subunit 5 HTH domain-containing protein</fullName>
    </recommendedName>
</protein>
<dbReference type="Pfam" id="PF17682">
    <property type="entry name" value="Tau95_N"/>
    <property type="match status" value="1"/>
</dbReference>
<dbReference type="GO" id="GO:0006384">
    <property type="term" value="P:transcription initiation at RNA polymerase III promoter"/>
    <property type="evidence" value="ECO:0007669"/>
    <property type="project" value="InterPro"/>
</dbReference>
<comment type="subcellular location">
    <subcellularLocation>
        <location evidence="1">Nucleus</location>
    </subcellularLocation>
</comment>
<dbReference type="InterPro" id="IPR019136">
    <property type="entry name" value="TF_IIIC_su-5_HTH"/>
</dbReference>
<dbReference type="InterPro" id="IPR041499">
    <property type="entry name" value="Tfc1/Sfc1_N"/>
</dbReference>
<evidence type="ECO:0000259" key="6">
    <source>
        <dbReference type="Pfam" id="PF09734"/>
    </source>
</evidence>
<keyword evidence="3" id="KW-0804">Transcription</keyword>
<comment type="caution">
    <text evidence="8">The sequence shown here is derived from an EMBL/GenBank/DDBJ whole genome shotgun (WGS) entry which is preliminary data.</text>
</comment>
<name>A0A9P8Q1H3_WICPI</name>
<organism evidence="8 9">
    <name type="scientific">Wickerhamomyces pijperi</name>
    <name type="common">Yeast</name>
    <name type="synonym">Pichia pijperi</name>
    <dbReference type="NCBI Taxonomy" id="599730"/>
    <lineage>
        <taxon>Eukaryota</taxon>
        <taxon>Fungi</taxon>
        <taxon>Dikarya</taxon>
        <taxon>Ascomycota</taxon>
        <taxon>Saccharomycotina</taxon>
        <taxon>Saccharomycetes</taxon>
        <taxon>Phaffomycetales</taxon>
        <taxon>Wickerhamomycetaceae</taxon>
        <taxon>Wickerhamomyces</taxon>
    </lineage>
</organism>
<evidence type="ECO:0008006" key="10">
    <source>
        <dbReference type="Google" id="ProtNLM"/>
    </source>
</evidence>
<evidence type="ECO:0000313" key="8">
    <source>
        <dbReference type="EMBL" id="KAH3682498.1"/>
    </source>
</evidence>
<evidence type="ECO:0000313" key="9">
    <source>
        <dbReference type="Proteomes" id="UP000774326"/>
    </source>
</evidence>
<reference evidence="8" key="2">
    <citation type="submission" date="2021-01" db="EMBL/GenBank/DDBJ databases">
        <authorList>
            <person name="Schikora-Tamarit M.A."/>
        </authorList>
    </citation>
    <scope>NUCLEOTIDE SEQUENCE</scope>
    <source>
        <strain evidence="8">CBS2887</strain>
    </source>
</reference>
<keyword evidence="2" id="KW-0238">DNA-binding</keyword>
<dbReference type="Pfam" id="PF09734">
    <property type="entry name" value="Tau95"/>
    <property type="match status" value="1"/>
</dbReference>
<feature type="region of interest" description="Disordered" evidence="5">
    <location>
        <begin position="441"/>
        <end position="482"/>
    </location>
</feature>
<feature type="compositionally biased region" description="Acidic residues" evidence="5">
    <location>
        <begin position="452"/>
        <end position="461"/>
    </location>
</feature>
<dbReference type="PANTHER" id="PTHR13230:SF5">
    <property type="entry name" value="GENERAL TRANSCRIPTION FACTOR 3C POLYPEPTIDE 5"/>
    <property type="match status" value="1"/>
</dbReference>
<evidence type="ECO:0000256" key="1">
    <source>
        <dbReference type="ARBA" id="ARBA00004123"/>
    </source>
</evidence>
<dbReference type="GO" id="GO:0000127">
    <property type="term" value="C:transcription factor TFIIIC complex"/>
    <property type="evidence" value="ECO:0007669"/>
    <property type="project" value="InterPro"/>
</dbReference>
<dbReference type="EMBL" id="JAEUBG010003672">
    <property type="protein sequence ID" value="KAH3682498.1"/>
    <property type="molecule type" value="Genomic_DNA"/>
</dbReference>
<evidence type="ECO:0000256" key="5">
    <source>
        <dbReference type="SAM" id="MobiDB-lite"/>
    </source>
</evidence>
<feature type="compositionally biased region" description="Acidic residues" evidence="5">
    <location>
        <begin position="469"/>
        <end position="482"/>
    </location>
</feature>
<reference evidence="8" key="1">
    <citation type="journal article" date="2021" name="Open Biol.">
        <title>Shared evolutionary footprints suggest mitochondrial oxidative damage underlies multiple complex I losses in fungi.</title>
        <authorList>
            <person name="Schikora-Tamarit M.A."/>
            <person name="Marcet-Houben M."/>
            <person name="Nosek J."/>
            <person name="Gabaldon T."/>
        </authorList>
    </citation>
    <scope>NUCLEOTIDE SEQUENCE</scope>
    <source>
        <strain evidence="8">CBS2887</strain>
    </source>
</reference>
<dbReference type="GO" id="GO:0005634">
    <property type="term" value="C:nucleus"/>
    <property type="evidence" value="ECO:0007669"/>
    <property type="project" value="UniProtKB-SubCell"/>
</dbReference>
<evidence type="ECO:0000256" key="3">
    <source>
        <dbReference type="ARBA" id="ARBA00023163"/>
    </source>
</evidence>
<sequence length="546" mass="63538">MSRYVKEHSLDIPHYSAVEFPLVVNNTDKAIDLVGGEPALVKAAQDHEQNPLELRFSKNKYEHPLASTLSTNENIIIKISVPTKEYEESGKNIRKTLAHLNKAGKHKPVSIQPVGIINKTFRFRELSDFQYQTGSDQFISKTNSALHDLNYTELKENFKFTQDKEPSIVDRTTGSFNFPPPPRFSSIPLPFDYRYTKNTNSVEKEGKYEVRNRPFRLHASVLKYDDPIPIEPPKAVTEKLDYYLQNFTRNTTYRDTLKVIDLLKALFEKRPIWIRKHLEAIIPVHLRYTVKYALPHIAYTYIDGPWRQNYIKFGINPKSSVQYARYQLGAFRVNGYRNPRNLRTFVTDQPNDIATGFKFNGTDLPITLLFQIEQLIDPEVVEFVKHVKFKEEPDFENGWFDKLTMDKIRLVVPFKLKSLIRDEDYDEKRLEVLLKRLEQTAAEGLETSGPTSDDEEMDLDNDNDRNDMESDDDEDDDEDEDEFFDQTLRPDTQDSHNLDQEMEFLNVQESNFDEILSYLEKQHPEGAIELRSMISGIAKLGQMDLS</sequence>